<evidence type="ECO:0008006" key="3">
    <source>
        <dbReference type="Google" id="ProtNLM"/>
    </source>
</evidence>
<gene>
    <name evidence="1" type="ORF">PQQ63_30875</name>
</gene>
<accession>A0ABW9E2H2</accession>
<reference evidence="1 2" key="1">
    <citation type="journal article" date="2024" name="Chem. Sci.">
        <title>Discovery of megapolipeptins by genome mining of a Burkholderiales bacteria collection.</title>
        <authorList>
            <person name="Paulo B.S."/>
            <person name="Recchia M.J.J."/>
            <person name="Lee S."/>
            <person name="Fergusson C.H."/>
            <person name="Romanowski S.B."/>
            <person name="Hernandez A."/>
            <person name="Krull N."/>
            <person name="Liu D.Y."/>
            <person name="Cavanagh H."/>
            <person name="Bos A."/>
            <person name="Gray C.A."/>
            <person name="Murphy B.T."/>
            <person name="Linington R.G."/>
            <person name="Eustaquio A.S."/>
        </authorList>
    </citation>
    <scope>NUCLEOTIDE SEQUENCE [LARGE SCALE GENOMIC DNA]</scope>
    <source>
        <strain evidence="1 2">RL17-338-BIC-A</strain>
    </source>
</reference>
<protein>
    <recommendedName>
        <fullName evidence="3">MFS transporter</fullName>
    </recommendedName>
</protein>
<comment type="caution">
    <text evidence="1">The sequence shown here is derived from an EMBL/GenBank/DDBJ whole genome shotgun (WGS) entry which is preliminary data.</text>
</comment>
<proteinExistence type="predicted"/>
<keyword evidence="2" id="KW-1185">Reference proteome</keyword>
<organism evidence="1 2">
    <name type="scientific">Paraburkholderia metrosideri</name>
    <dbReference type="NCBI Taxonomy" id="580937"/>
    <lineage>
        <taxon>Bacteria</taxon>
        <taxon>Pseudomonadati</taxon>
        <taxon>Pseudomonadota</taxon>
        <taxon>Betaproteobacteria</taxon>
        <taxon>Burkholderiales</taxon>
        <taxon>Burkholderiaceae</taxon>
        <taxon>Paraburkholderia</taxon>
    </lineage>
</organism>
<evidence type="ECO:0000313" key="2">
    <source>
        <dbReference type="Proteomes" id="UP001629432"/>
    </source>
</evidence>
<dbReference type="Proteomes" id="UP001629432">
    <property type="component" value="Unassembled WGS sequence"/>
</dbReference>
<dbReference type="RefSeq" id="WP_408237614.1">
    <property type="nucleotide sequence ID" value="NZ_JAQQCF010000036.1"/>
</dbReference>
<sequence>MASISEIAHERYNVRTVSTIALCALITLLDSLDAQAVGTLAPSFAHRFSVRVSSSEPMSVAAK</sequence>
<name>A0ABW9E2H2_9BURK</name>
<dbReference type="EMBL" id="JAQQCF010000036">
    <property type="protein sequence ID" value="MFM0641109.1"/>
    <property type="molecule type" value="Genomic_DNA"/>
</dbReference>
<evidence type="ECO:0000313" key="1">
    <source>
        <dbReference type="EMBL" id="MFM0641109.1"/>
    </source>
</evidence>